<organism evidence="2 3">
    <name type="scientific">Desulfosarcina ovata subsp. ovata</name>
    <dbReference type="NCBI Taxonomy" id="2752305"/>
    <lineage>
        <taxon>Bacteria</taxon>
        <taxon>Pseudomonadati</taxon>
        <taxon>Thermodesulfobacteriota</taxon>
        <taxon>Desulfobacteria</taxon>
        <taxon>Desulfobacterales</taxon>
        <taxon>Desulfosarcinaceae</taxon>
        <taxon>Desulfosarcina</taxon>
    </lineage>
</organism>
<evidence type="ECO:0000313" key="2">
    <source>
        <dbReference type="EMBL" id="BBO93205.1"/>
    </source>
</evidence>
<dbReference type="PROSITE" id="PS51257">
    <property type="entry name" value="PROKAR_LIPOPROTEIN"/>
    <property type="match status" value="1"/>
</dbReference>
<proteinExistence type="predicted"/>
<keyword evidence="1" id="KW-0732">Signal</keyword>
<dbReference type="AlphaFoldDB" id="A0A5K8AKF6"/>
<keyword evidence="3" id="KW-1185">Reference proteome</keyword>
<protein>
    <recommendedName>
        <fullName evidence="4">Lipoprotein</fullName>
    </recommendedName>
</protein>
<dbReference type="RefSeq" id="WP_155313827.1">
    <property type="nucleotide sequence ID" value="NZ_AP021879.1"/>
</dbReference>
<reference evidence="2 3" key="1">
    <citation type="submission" date="2019-11" db="EMBL/GenBank/DDBJ databases">
        <title>Comparative genomics of hydrocarbon-degrading Desulfosarcina strains.</title>
        <authorList>
            <person name="Watanabe M."/>
            <person name="Kojima H."/>
            <person name="Fukui M."/>
        </authorList>
    </citation>
    <scope>NUCLEOTIDE SEQUENCE [LARGE SCALE GENOMIC DNA]</scope>
    <source>
        <strain evidence="3">oXyS1</strain>
    </source>
</reference>
<accession>A0A5K8AKF6</accession>
<dbReference type="Proteomes" id="UP000422108">
    <property type="component" value="Chromosome"/>
</dbReference>
<dbReference type="EMBL" id="AP021879">
    <property type="protein sequence ID" value="BBO93205.1"/>
    <property type="molecule type" value="Genomic_DNA"/>
</dbReference>
<feature type="chain" id="PRO_5024414471" description="Lipoprotein" evidence="1">
    <location>
        <begin position="23"/>
        <end position="461"/>
    </location>
</feature>
<name>A0A5K8AKF6_9BACT</name>
<evidence type="ECO:0008006" key="4">
    <source>
        <dbReference type="Google" id="ProtNLM"/>
    </source>
</evidence>
<sequence>MKTQMKNFLSLCLAFASISACAISNEGATDFRYYNTIDNKLVKYIKPNEVTASQIKEGKALVVSIKQAYIEDFTEWPSPLRIARFEPANGEIAIVVNAFEQGNSSLNFGPKGLENARVVFFSDDVWEGQYLNLSNLSTIYGPLKYNGNNFIIDLYVVEFDQPGDQLKQLVTNLAELGTTFYPPASPIAGALSKLAGSLITDQQEDRIFHYTLELKPVGGDLNLDTGILLTGNYAFIREGNRKKVTNWADLVINPKTGRIVYKNKEIDTLNTNGGDNKVSCNCTDEELPSECYYSENTYIVIEVNKAISSLKNDTQQMIYKELVSELSDTSPAIFKTALPEDALKNLAGGVAELRNADKINKEIDILSSTNNTLDSNNTALSSFLDFWFSIEDSEEGKNISKYKIDSIEEQLIERKIGELVASCESNQDTIISIMDIMRSRATELNDTNRGKIIPALSCKHK</sequence>
<gene>
    <name evidence="2" type="ORF">DSCOOX_63850</name>
</gene>
<evidence type="ECO:0000313" key="3">
    <source>
        <dbReference type="Proteomes" id="UP000422108"/>
    </source>
</evidence>
<feature type="signal peptide" evidence="1">
    <location>
        <begin position="1"/>
        <end position="22"/>
    </location>
</feature>
<evidence type="ECO:0000256" key="1">
    <source>
        <dbReference type="SAM" id="SignalP"/>
    </source>
</evidence>